<name>A0A9D1DRS3_9FIRM</name>
<feature type="signal peptide" evidence="2">
    <location>
        <begin position="1"/>
        <end position="22"/>
    </location>
</feature>
<dbReference type="InterPro" id="IPR001375">
    <property type="entry name" value="Peptidase_S9_cat"/>
</dbReference>
<feature type="domain" description="Peptidase S9 prolyl oligopeptidase catalytic" evidence="3">
    <location>
        <begin position="152"/>
        <end position="210"/>
    </location>
</feature>
<dbReference type="Proteomes" id="UP000886785">
    <property type="component" value="Unassembled WGS sequence"/>
</dbReference>
<protein>
    <submittedName>
        <fullName evidence="4">Prolyl oligopeptidase family serine peptidase</fullName>
    </submittedName>
</protein>
<evidence type="ECO:0000256" key="1">
    <source>
        <dbReference type="SAM" id="MobiDB-lite"/>
    </source>
</evidence>
<keyword evidence="2" id="KW-0732">Signal</keyword>
<dbReference type="InterPro" id="IPR029058">
    <property type="entry name" value="AB_hydrolase_fold"/>
</dbReference>
<dbReference type="Pfam" id="PF00326">
    <property type="entry name" value="Peptidase_S9"/>
    <property type="match status" value="1"/>
</dbReference>
<feature type="compositionally biased region" description="Polar residues" evidence="1">
    <location>
        <begin position="34"/>
        <end position="44"/>
    </location>
</feature>
<evidence type="ECO:0000256" key="2">
    <source>
        <dbReference type="SAM" id="SignalP"/>
    </source>
</evidence>
<proteinExistence type="predicted"/>
<reference evidence="4" key="2">
    <citation type="journal article" date="2021" name="PeerJ">
        <title>Extensive microbial diversity within the chicken gut microbiome revealed by metagenomics and culture.</title>
        <authorList>
            <person name="Gilroy R."/>
            <person name="Ravi A."/>
            <person name="Getino M."/>
            <person name="Pursley I."/>
            <person name="Horton D.L."/>
            <person name="Alikhan N.F."/>
            <person name="Baker D."/>
            <person name="Gharbi K."/>
            <person name="Hall N."/>
            <person name="Watson M."/>
            <person name="Adriaenssens E.M."/>
            <person name="Foster-Nyarko E."/>
            <person name="Jarju S."/>
            <person name="Secka A."/>
            <person name="Antonio M."/>
            <person name="Oren A."/>
            <person name="Chaudhuri R.R."/>
            <person name="La Ragione R."/>
            <person name="Hildebrand F."/>
            <person name="Pallen M.J."/>
        </authorList>
    </citation>
    <scope>NUCLEOTIDE SEQUENCE</scope>
    <source>
        <strain evidence="4">ChiSjej1B19-7085</strain>
    </source>
</reference>
<dbReference type="Gene3D" id="3.40.50.1820">
    <property type="entry name" value="alpha/beta hydrolase"/>
    <property type="match status" value="1"/>
</dbReference>
<evidence type="ECO:0000313" key="5">
    <source>
        <dbReference type="Proteomes" id="UP000886785"/>
    </source>
</evidence>
<evidence type="ECO:0000259" key="3">
    <source>
        <dbReference type="Pfam" id="PF00326"/>
    </source>
</evidence>
<accession>A0A9D1DRS3</accession>
<dbReference type="GO" id="GO:0008236">
    <property type="term" value="F:serine-type peptidase activity"/>
    <property type="evidence" value="ECO:0007669"/>
    <property type="project" value="InterPro"/>
</dbReference>
<dbReference type="SUPFAM" id="SSF53474">
    <property type="entry name" value="alpha/beta-Hydrolases"/>
    <property type="match status" value="1"/>
</dbReference>
<dbReference type="GO" id="GO:0006508">
    <property type="term" value="P:proteolysis"/>
    <property type="evidence" value="ECO:0007669"/>
    <property type="project" value="InterPro"/>
</dbReference>
<organism evidence="4 5">
    <name type="scientific">Candidatus Gallacutalibacter pullicola</name>
    <dbReference type="NCBI Taxonomy" id="2840830"/>
    <lineage>
        <taxon>Bacteria</taxon>
        <taxon>Bacillati</taxon>
        <taxon>Bacillota</taxon>
        <taxon>Clostridia</taxon>
        <taxon>Eubacteriales</taxon>
        <taxon>Candidatus Gallacutalibacter</taxon>
    </lineage>
</organism>
<reference evidence="4" key="1">
    <citation type="submission" date="2020-10" db="EMBL/GenBank/DDBJ databases">
        <authorList>
            <person name="Gilroy R."/>
        </authorList>
    </citation>
    <scope>NUCLEOTIDE SEQUENCE</scope>
    <source>
        <strain evidence="4">ChiSjej1B19-7085</strain>
    </source>
</reference>
<evidence type="ECO:0000313" key="4">
    <source>
        <dbReference type="EMBL" id="HIR57815.1"/>
    </source>
</evidence>
<comment type="caution">
    <text evidence="4">The sequence shown here is derived from an EMBL/GenBank/DDBJ whole genome shotgun (WGS) entry which is preliminary data.</text>
</comment>
<dbReference type="AlphaFoldDB" id="A0A9D1DRS3"/>
<feature type="region of interest" description="Disordered" evidence="1">
    <location>
        <begin position="28"/>
        <end position="69"/>
    </location>
</feature>
<sequence>MKKKATAGLFLCVIWALLTGCAEFPRQEPADTAPVSSESNSSAIQREPELSAPSEIQHEPESSALSEEAVQVQTAIIPEQILDGETGEIHYSCYLPENYDESTEYPLMMVMPGYDMMWFGEESSGSNLNWRGFLCWTELPEDMIVVSAQLTDWHETSAKQAIELTEYFLDHFSVDESRVYAAGYSAGGETMSQAVSMRPDLYAAYLHGASQWDGEYPPIAENGVAVYIFMAENDEYYGSERARDAYQGLYDAYESTGWTQDEISAVLQIQTPDNEWFAERNITGNYHGGGNVMFEETSILEWIVSHSKEGEMQ</sequence>
<dbReference type="EMBL" id="DVHF01000107">
    <property type="protein sequence ID" value="HIR57815.1"/>
    <property type="molecule type" value="Genomic_DNA"/>
</dbReference>
<dbReference type="PROSITE" id="PS51257">
    <property type="entry name" value="PROKAR_LIPOPROTEIN"/>
    <property type="match status" value="1"/>
</dbReference>
<gene>
    <name evidence="4" type="ORF">IAA54_09095</name>
</gene>
<feature type="chain" id="PRO_5038562195" evidence="2">
    <location>
        <begin position="23"/>
        <end position="313"/>
    </location>
</feature>